<dbReference type="Gene3D" id="2.60.40.2130">
    <property type="entry name" value="F-spondin domain"/>
    <property type="match status" value="1"/>
</dbReference>
<feature type="domain" description="Spondin" evidence="1">
    <location>
        <begin position="89"/>
        <end position="276"/>
    </location>
</feature>
<dbReference type="InterPro" id="IPR009465">
    <property type="entry name" value="Spondin_N"/>
</dbReference>
<gene>
    <name evidence="2" type="ORF">PDESU_05308</name>
</gene>
<dbReference type="PANTHER" id="PTHR11311:SF15">
    <property type="entry name" value="SPONDIN-2"/>
    <property type="match status" value="1"/>
</dbReference>
<dbReference type="EMBL" id="CAAHFG010000004">
    <property type="protein sequence ID" value="VGO16717.1"/>
    <property type="molecule type" value="Genomic_DNA"/>
</dbReference>
<evidence type="ECO:0000313" key="2">
    <source>
        <dbReference type="EMBL" id="VGO16717.1"/>
    </source>
</evidence>
<evidence type="ECO:0000313" key="3">
    <source>
        <dbReference type="Proteomes" id="UP000366872"/>
    </source>
</evidence>
<dbReference type="InterPro" id="IPR051418">
    <property type="entry name" value="Spondin/Thrombospondin_T1"/>
</dbReference>
<accession>A0A6C2UAJ4</accession>
<dbReference type="AlphaFoldDB" id="A0A6C2UAJ4"/>
<dbReference type="RefSeq" id="WP_136082244.1">
    <property type="nucleotide sequence ID" value="NZ_CAAHFG010000004.1"/>
</dbReference>
<dbReference type="PANTHER" id="PTHR11311">
    <property type="entry name" value="SPONDIN"/>
    <property type="match status" value="1"/>
</dbReference>
<dbReference type="InterPro" id="IPR038678">
    <property type="entry name" value="Spondin_N_sf"/>
</dbReference>
<keyword evidence="3" id="KW-1185">Reference proteome</keyword>
<sequence>MTTMDKTSILIGVACIIGHSALPSSTPELVGIAPSNSFVQLEWTNGFAPFQVQARTSLVAGAWANLGSPTFSRSATDNAGSEDTVLFRVLGSTAAADSAQYKLTFDSTWSASTHPTNFPSPNEHYSPLIGGTHNAGVSFWAPGGQATPGIKTMAETGNPNPLAAEVNSAITAGTAEFVLSGGAMGTSPASINMSFTITQSHPLATVVTMIAPSPDWFVGVHGAKLFVDGDWIDEATFPLLPYDAGTDDGTTYTSGNAPSSPPQPIFLITGYPLEHNGSVAPFGTFTFTRIN</sequence>
<name>A0A6C2UAJ4_PONDE</name>
<dbReference type="PROSITE" id="PS51020">
    <property type="entry name" value="SPONDIN"/>
    <property type="match status" value="1"/>
</dbReference>
<evidence type="ECO:0000259" key="1">
    <source>
        <dbReference type="PROSITE" id="PS51020"/>
    </source>
</evidence>
<proteinExistence type="predicted"/>
<protein>
    <recommendedName>
        <fullName evidence="1">Spondin domain-containing protein</fullName>
    </recommendedName>
</protein>
<dbReference type="NCBIfam" id="NF038123">
    <property type="entry name" value="NF038123_dom"/>
    <property type="match status" value="1"/>
</dbReference>
<dbReference type="GO" id="GO:0007155">
    <property type="term" value="P:cell adhesion"/>
    <property type="evidence" value="ECO:0007669"/>
    <property type="project" value="TreeGrafter"/>
</dbReference>
<organism evidence="2 3">
    <name type="scientific">Pontiella desulfatans</name>
    <dbReference type="NCBI Taxonomy" id="2750659"/>
    <lineage>
        <taxon>Bacteria</taxon>
        <taxon>Pseudomonadati</taxon>
        <taxon>Kiritimatiellota</taxon>
        <taxon>Kiritimatiellia</taxon>
        <taxon>Kiritimatiellales</taxon>
        <taxon>Pontiellaceae</taxon>
        <taxon>Pontiella</taxon>
    </lineage>
</organism>
<dbReference type="GO" id="GO:0031012">
    <property type="term" value="C:extracellular matrix"/>
    <property type="evidence" value="ECO:0007669"/>
    <property type="project" value="TreeGrafter"/>
</dbReference>
<dbReference type="Proteomes" id="UP000366872">
    <property type="component" value="Unassembled WGS sequence"/>
</dbReference>
<reference evidence="2 3" key="1">
    <citation type="submission" date="2019-04" db="EMBL/GenBank/DDBJ databases">
        <authorList>
            <person name="Van Vliet M D."/>
        </authorList>
    </citation>
    <scope>NUCLEOTIDE SEQUENCE [LARGE SCALE GENOMIC DNA]</scope>
    <source>
        <strain evidence="2 3">F1</strain>
    </source>
</reference>
<dbReference type="Pfam" id="PF06468">
    <property type="entry name" value="Spond_N"/>
    <property type="match status" value="1"/>
</dbReference>